<protein>
    <submittedName>
        <fullName evidence="1">Uncharacterized protein</fullName>
    </submittedName>
</protein>
<dbReference type="Proteomes" id="UP000834458">
    <property type="component" value="Unassembled WGS sequence"/>
</dbReference>
<accession>A0AA35D5R9</accession>
<gene>
    <name evidence="1" type="ORF">GHA_01092</name>
</gene>
<sequence>MRMQEDLNAKKSIVSLKERLVSVIPYVPRNAESKSFLLNKDISDLLHIHHFWRQRFIQASPRKFFAPSNVRNDPLYVQLKKRIEPLKRKIEAGEDVSAYLSSRAHERAIDISDYKKSCSFSASRDQLLVCEGFFHLHLAPRPERTDEILVAQVTPETFEVVGIFTHELFDESGLNPSYSKYDKAIDAYLARRLPSGGAFLGGPGGGLQNAAGSSVVSTFWATRCYRVLIAVELYSAGLEGFTIKLYDEIFTRKPSFVKPIWDVTNDGYLLIRDRKNKCEFWVEYDGKWKGKELSS</sequence>
<proteinExistence type="predicted"/>
<name>A0AA35D5R9_9BURK</name>
<dbReference type="EMBL" id="CAHPSC010000011">
    <property type="protein sequence ID" value="CAB5675339.1"/>
    <property type="molecule type" value="Genomic_DNA"/>
</dbReference>
<evidence type="ECO:0000313" key="1">
    <source>
        <dbReference type="EMBL" id="CAB5675339.1"/>
    </source>
</evidence>
<evidence type="ECO:0000313" key="2">
    <source>
        <dbReference type="Proteomes" id="UP000834458"/>
    </source>
</evidence>
<organism evidence="1 2">
    <name type="scientific">Comamonas aquatica</name>
    <dbReference type="NCBI Taxonomy" id="225991"/>
    <lineage>
        <taxon>Bacteria</taxon>
        <taxon>Pseudomonadati</taxon>
        <taxon>Pseudomonadota</taxon>
        <taxon>Betaproteobacteria</taxon>
        <taxon>Burkholderiales</taxon>
        <taxon>Comamonadaceae</taxon>
        <taxon>Comamonas</taxon>
    </lineage>
</organism>
<dbReference type="AlphaFoldDB" id="A0AA35D5R9"/>
<reference evidence="1" key="1">
    <citation type="submission" date="2020-05" db="EMBL/GenBank/DDBJ databases">
        <authorList>
            <person name="Delgado-Blas J."/>
        </authorList>
    </citation>
    <scope>NUCLEOTIDE SEQUENCE</scope>
    <source>
        <strain evidence="1">BB1454</strain>
    </source>
</reference>
<comment type="caution">
    <text evidence="1">The sequence shown here is derived from an EMBL/GenBank/DDBJ whole genome shotgun (WGS) entry which is preliminary data.</text>
</comment>